<dbReference type="AlphaFoldDB" id="A0A9W4X720"/>
<dbReference type="Proteomes" id="UP001153678">
    <property type="component" value="Unassembled WGS sequence"/>
</dbReference>
<evidence type="ECO:0000313" key="2">
    <source>
        <dbReference type="Proteomes" id="UP001153678"/>
    </source>
</evidence>
<accession>A0A9W4X720</accession>
<protein>
    <submittedName>
        <fullName evidence="1">8506_t:CDS:1</fullName>
    </submittedName>
</protein>
<evidence type="ECO:0000313" key="1">
    <source>
        <dbReference type="EMBL" id="CAI2191245.1"/>
    </source>
</evidence>
<comment type="caution">
    <text evidence="1">The sequence shown here is derived from an EMBL/GenBank/DDBJ whole genome shotgun (WGS) entry which is preliminary data.</text>
</comment>
<dbReference type="EMBL" id="CAMKVN010007238">
    <property type="protein sequence ID" value="CAI2191245.1"/>
    <property type="molecule type" value="Genomic_DNA"/>
</dbReference>
<gene>
    <name evidence="1" type="ORF">FWILDA_LOCUS14977</name>
</gene>
<proteinExistence type="predicted"/>
<sequence>NNVNNNGNYIYLNNETDDQEVENIKTHFNLQKKEKNGVDDKEYENDYYEEQEMNYINDLH</sequence>
<keyword evidence="2" id="KW-1185">Reference proteome</keyword>
<reference evidence="1" key="1">
    <citation type="submission" date="2022-08" db="EMBL/GenBank/DDBJ databases">
        <authorList>
            <person name="Kallberg Y."/>
            <person name="Tangrot J."/>
            <person name="Rosling A."/>
        </authorList>
    </citation>
    <scope>NUCLEOTIDE SEQUENCE</scope>
    <source>
        <strain evidence="1">Wild A</strain>
    </source>
</reference>
<organism evidence="1 2">
    <name type="scientific">Funneliformis geosporum</name>
    <dbReference type="NCBI Taxonomy" id="1117311"/>
    <lineage>
        <taxon>Eukaryota</taxon>
        <taxon>Fungi</taxon>
        <taxon>Fungi incertae sedis</taxon>
        <taxon>Mucoromycota</taxon>
        <taxon>Glomeromycotina</taxon>
        <taxon>Glomeromycetes</taxon>
        <taxon>Glomerales</taxon>
        <taxon>Glomeraceae</taxon>
        <taxon>Funneliformis</taxon>
    </lineage>
</organism>
<feature type="non-terminal residue" evidence="1">
    <location>
        <position position="1"/>
    </location>
</feature>
<name>A0A9W4X720_9GLOM</name>